<reference evidence="1 2" key="1">
    <citation type="journal article" date="2021" name="Angew. Chem. Int. Ed. Engl.">
        <title>A novel family of nonribosomal peptides modulate collective behavior in Pseudovibrio bacteria isolated from marine sponges.</title>
        <authorList>
            <person name="Ioca L.P."/>
            <person name="Dai Y."/>
            <person name="Kunakom S."/>
            <person name="Diaz-Espinosa J."/>
            <person name="Krunic A."/>
            <person name="Crnkovic C.M."/>
            <person name="Orjala J."/>
            <person name="Sanchez L.M."/>
            <person name="Ferreira A.G."/>
            <person name="Berlinck R.G.S."/>
            <person name="Eustaquio A.S."/>
        </authorList>
    </citation>
    <scope>NUCLEOTIDE SEQUENCE [LARGE SCALE GENOMIC DNA]</scope>
    <source>
        <strain evidence="1 2">Ab134</strain>
    </source>
</reference>
<proteinExistence type="predicted"/>
<dbReference type="RefSeq" id="WP_075699299.1">
    <property type="nucleotide sequence ID" value="NZ_CP074126.1"/>
</dbReference>
<organism evidence="1 2">
    <name type="scientific">Pseudovibrio brasiliensis</name>
    <dbReference type="NCBI Taxonomy" id="1898042"/>
    <lineage>
        <taxon>Bacteria</taxon>
        <taxon>Pseudomonadati</taxon>
        <taxon>Pseudomonadota</taxon>
        <taxon>Alphaproteobacteria</taxon>
        <taxon>Hyphomicrobiales</taxon>
        <taxon>Stappiaceae</taxon>
        <taxon>Pseudovibrio</taxon>
    </lineage>
</organism>
<evidence type="ECO:0000313" key="1">
    <source>
        <dbReference type="EMBL" id="QUS54593.1"/>
    </source>
</evidence>
<evidence type="ECO:0000313" key="2">
    <source>
        <dbReference type="Proteomes" id="UP000680706"/>
    </source>
</evidence>
<dbReference type="Proteomes" id="UP000680706">
    <property type="component" value="Chromosome"/>
</dbReference>
<accession>A0ABX8AI48</accession>
<sequence length="94" mass="10631">MRVTLLLGLQTALLGAIGSNLRAVTCSWDDERVGIRAIFDGAISSFEYDEMSVVETEVISHLPEHEVTLRCFRIDAPKQIVLKEAEVLVFRRRE</sequence>
<dbReference type="EMBL" id="CP074126">
    <property type="protein sequence ID" value="QUS54593.1"/>
    <property type="molecule type" value="Genomic_DNA"/>
</dbReference>
<protein>
    <submittedName>
        <fullName evidence="1">Uncharacterized protein</fullName>
    </submittedName>
</protein>
<name>A0ABX8AI48_9HYPH</name>
<keyword evidence="2" id="KW-1185">Reference proteome</keyword>
<dbReference type="InterPro" id="IPR058702">
    <property type="entry name" value="MafI2-like"/>
</dbReference>
<gene>
    <name evidence="1" type="ORF">KGB56_14475</name>
</gene>
<dbReference type="Pfam" id="PF26541">
    <property type="entry name" value="MafI2"/>
    <property type="match status" value="1"/>
</dbReference>